<dbReference type="SUPFAM" id="SSF56349">
    <property type="entry name" value="DNA breaking-rejoining enzymes"/>
    <property type="match status" value="1"/>
</dbReference>
<dbReference type="InterPro" id="IPR013762">
    <property type="entry name" value="Integrase-like_cat_sf"/>
</dbReference>
<comment type="similarity">
    <text evidence="10">Belongs to the 'phage' integrase family. XerC subfamily.</text>
</comment>
<keyword evidence="6 10" id="KW-0229">DNA integration</keyword>
<feature type="active site" evidence="10">
    <location>
        <position position="158"/>
    </location>
</feature>
<dbReference type="PANTHER" id="PTHR30349">
    <property type="entry name" value="PHAGE INTEGRASE-RELATED"/>
    <property type="match status" value="1"/>
</dbReference>
<dbReference type="InterPro" id="IPR011932">
    <property type="entry name" value="Recomb_XerD"/>
</dbReference>
<feature type="domain" description="Tyr recombinase" evidence="11">
    <location>
        <begin position="118"/>
        <end position="302"/>
    </location>
</feature>
<protein>
    <recommendedName>
        <fullName evidence="10">Tyrosine recombinase XerC</fullName>
    </recommendedName>
</protein>
<evidence type="ECO:0000256" key="4">
    <source>
        <dbReference type="ARBA" id="ARBA00022618"/>
    </source>
</evidence>
<evidence type="ECO:0000256" key="1">
    <source>
        <dbReference type="ARBA" id="ARBA00004496"/>
    </source>
</evidence>
<comment type="subunit">
    <text evidence="10">Forms a cyclic heterotetrameric complex composed of two molecules of XerC and two molecules of XerD.</text>
</comment>
<dbReference type="CDD" id="cd00798">
    <property type="entry name" value="INT_XerDC_C"/>
    <property type="match status" value="1"/>
</dbReference>
<name>A0A9R1CYP2_9BACT</name>
<dbReference type="InterPro" id="IPR023009">
    <property type="entry name" value="Tyrosine_recombinase_XerC/XerD"/>
</dbReference>
<comment type="caution">
    <text evidence="13">The sequence shown here is derived from an EMBL/GenBank/DDBJ whole genome shotgun (WGS) entry which is preliminary data.</text>
</comment>
<dbReference type="AlphaFoldDB" id="A0A9R1CYP2"/>
<dbReference type="GO" id="GO:0009037">
    <property type="term" value="F:tyrosine-based site-specific recombinase activity"/>
    <property type="evidence" value="ECO:0007669"/>
    <property type="project" value="UniProtKB-UniRule"/>
</dbReference>
<evidence type="ECO:0000256" key="7">
    <source>
        <dbReference type="ARBA" id="ARBA00023125"/>
    </source>
</evidence>
<proteinExistence type="inferred from homology"/>
<gene>
    <name evidence="13" type="primary">xerC_1</name>
    <name evidence="10" type="synonym">xerC</name>
    <name evidence="13" type="ORF">PRLR5076_28850</name>
</gene>
<comment type="similarity">
    <text evidence="2">Belongs to the 'phage' integrase family. XerD subfamily.</text>
</comment>
<comment type="function">
    <text evidence="10">Site-specific tyrosine recombinase, which acts by catalyzing the cutting and rejoining of the recombining DNA molecules. The XerC-XerD complex is essential to convert dimers of the bacterial chromosome into monomers to permit their segregation at cell division. It also contributes to the segregational stability of plasmids.</text>
</comment>
<dbReference type="EMBL" id="BPUB01000002">
    <property type="protein sequence ID" value="GJG60034.1"/>
    <property type="molecule type" value="Genomic_DNA"/>
</dbReference>
<feature type="active site" evidence="10">
    <location>
        <position position="280"/>
    </location>
</feature>
<dbReference type="InterPro" id="IPR004107">
    <property type="entry name" value="Integrase_SAM-like_N"/>
</dbReference>
<feature type="active site" evidence="10">
    <location>
        <position position="182"/>
    </location>
</feature>
<dbReference type="InterPro" id="IPR044068">
    <property type="entry name" value="CB"/>
</dbReference>
<evidence type="ECO:0000313" key="13">
    <source>
        <dbReference type="EMBL" id="GJG60034.1"/>
    </source>
</evidence>
<reference evidence="13" key="1">
    <citation type="journal article" date="2022" name="Int. J. Syst. Evol. Microbiol.">
        <title>Prevotella lacticifex sp. nov., isolated from the rumen of cows.</title>
        <authorList>
            <person name="Shinkai T."/>
            <person name="Ikeyama N."/>
            <person name="Kumagai M."/>
            <person name="Ohmori H."/>
            <person name="Sakamoto M."/>
            <person name="Ohkuma M."/>
            <person name="Mitsumori M."/>
        </authorList>
    </citation>
    <scope>NUCLEOTIDE SEQUENCE</scope>
    <source>
        <strain evidence="13">R5076</strain>
    </source>
</reference>
<keyword evidence="9 10" id="KW-0131">Cell cycle</keyword>
<dbReference type="PROSITE" id="PS51898">
    <property type="entry name" value="TYR_RECOMBINASE"/>
    <property type="match status" value="1"/>
</dbReference>
<comment type="subcellular location">
    <subcellularLocation>
        <location evidence="1 10">Cytoplasm</location>
    </subcellularLocation>
</comment>
<dbReference type="Pfam" id="PF00589">
    <property type="entry name" value="Phage_integrase"/>
    <property type="match status" value="1"/>
</dbReference>
<dbReference type="GO" id="GO:0006313">
    <property type="term" value="P:DNA transposition"/>
    <property type="evidence" value="ECO:0007669"/>
    <property type="project" value="UniProtKB-UniRule"/>
</dbReference>
<keyword evidence="4 10" id="KW-0132">Cell division</keyword>
<dbReference type="PANTHER" id="PTHR30349:SF81">
    <property type="entry name" value="TYROSINE RECOMBINASE XERC"/>
    <property type="match status" value="1"/>
</dbReference>
<dbReference type="NCBIfam" id="TIGR02225">
    <property type="entry name" value="recomb_XerD"/>
    <property type="match status" value="1"/>
</dbReference>
<dbReference type="PROSITE" id="PS51900">
    <property type="entry name" value="CB"/>
    <property type="match status" value="1"/>
</dbReference>
<keyword evidence="5 10" id="KW-0159">Chromosome partition</keyword>
<dbReference type="InterPro" id="IPR050090">
    <property type="entry name" value="Tyrosine_recombinase_XerCD"/>
</dbReference>
<dbReference type="Gene3D" id="1.10.150.130">
    <property type="match status" value="1"/>
</dbReference>
<dbReference type="Pfam" id="PF02899">
    <property type="entry name" value="Phage_int_SAM_1"/>
    <property type="match status" value="1"/>
</dbReference>
<feature type="domain" description="Core-binding (CB)" evidence="12">
    <location>
        <begin position="12"/>
        <end position="97"/>
    </location>
</feature>
<dbReference type="InterPro" id="IPR002104">
    <property type="entry name" value="Integrase_catalytic"/>
</dbReference>
<dbReference type="NCBIfam" id="NF040815">
    <property type="entry name" value="recomb_XerA_Arch"/>
    <property type="match status" value="1"/>
</dbReference>
<feature type="active site" evidence="10">
    <location>
        <position position="257"/>
    </location>
</feature>
<feature type="active site" evidence="10">
    <location>
        <position position="254"/>
    </location>
</feature>
<keyword evidence="14" id="KW-1185">Reference proteome</keyword>
<evidence type="ECO:0000256" key="9">
    <source>
        <dbReference type="ARBA" id="ARBA00023306"/>
    </source>
</evidence>
<accession>A0A9R1CYP2</accession>
<keyword evidence="8 10" id="KW-0233">DNA recombination</keyword>
<evidence type="ECO:0000256" key="8">
    <source>
        <dbReference type="ARBA" id="ARBA00023172"/>
    </source>
</evidence>
<dbReference type="NCBIfam" id="NF001399">
    <property type="entry name" value="PRK00283.1"/>
    <property type="match status" value="1"/>
</dbReference>
<evidence type="ECO:0000259" key="12">
    <source>
        <dbReference type="PROSITE" id="PS51900"/>
    </source>
</evidence>
<evidence type="ECO:0000256" key="3">
    <source>
        <dbReference type="ARBA" id="ARBA00022490"/>
    </source>
</evidence>
<dbReference type="Gene3D" id="1.10.443.10">
    <property type="entry name" value="Intergrase catalytic core"/>
    <property type="match status" value="1"/>
</dbReference>
<evidence type="ECO:0000256" key="10">
    <source>
        <dbReference type="HAMAP-Rule" id="MF_01808"/>
    </source>
</evidence>
<dbReference type="Proteomes" id="UP000825483">
    <property type="component" value="Unassembled WGS sequence"/>
</dbReference>
<evidence type="ECO:0000256" key="6">
    <source>
        <dbReference type="ARBA" id="ARBA00022908"/>
    </source>
</evidence>
<dbReference type="InterPro" id="IPR010998">
    <property type="entry name" value="Integrase_recombinase_N"/>
</dbReference>
<sequence length="323" mass="36876">MENVEMEPSDNSPATSILHRYRRYLKLERGYSQNTVDAYMHDLTHLVDYLNEVCIPFTAVKLADLENFVATLADLGIGAKSQARILSGVRSFYRFLVIDGTIDDDPTELLESPNIGEHLPEVLSTKEVDMIEDAIDLQKWEGQRNKAIIEVLFSCGLRVSELVNLKLSDLYLDDNFIRVTGKGSKQRLVPISQKAIDEITYWFADRNEMTNIKPGEEDYVFLNRRGHHLTRTMILIMVKQYARDAGIKKTISPHTFRHSFATALLEGGADLRAIQAMLGHERIATTVIYTHIDMSELRTEILQHHPRNIRHNEENGRAGNDKI</sequence>
<feature type="active site" description="O-(3'-phospho-DNA)-tyrosine intermediate" evidence="10">
    <location>
        <position position="289"/>
    </location>
</feature>
<evidence type="ECO:0000259" key="11">
    <source>
        <dbReference type="PROSITE" id="PS51898"/>
    </source>
</evidence>
<dbReference type="HAMAP" id="MF_01808">
    <property type="entry name" value="Recomb_XerC_XerD"/>
    <property type="match status" value="1"/>
</dbReference>
<dbReference type="GO" id="GO:0007059">
    <property type="term" value="P:chromosome segregation"/>
    <property type="evidence" value="ECO:0007669"/>
    <property type="project" value="UniProtKB-UniRule"/>
</dbReference>
<dbReference type="InterPro" id="IPR011010">
    <property type="entry name" value="DNA_brk_join_enz"/>
</dbReference>
<dbReference type="GO" id="GO:0003677">
    <property type="term" value="F:DNA binding"/>
    <property type="evidence" value="ECO:0007669"/>
    <property type="project" value="UniProtKB-UniRule"/>
</dbReference>
<evidence type="ECO:0000256" key="2">
    <source>
        <dbReference type="ARBA" id="ARBA00010450"/>
    </source>
</evidence>
<dbReference type="GO" id="GO:0005737">
    <property type="term" value="C:cytoplasm"/>
    <property type="evidence" value="ECO:0007669"/>
    <property type="project" value="UniProtKB-SubCell"/>
</dbReference>
<keyword evidence="3 10" id="KW-0963">Cytoplasm</keyword>
<organism evidence="13 14">
    <name type="scientific">Prevotella lacticifex</name>
    <dbReference type="NCBI Taxonomy" id="2854755"/>
    <lineage>
        <taxon>Bacteria</taxon>
        <taxon>Pseudomonadati</taxon>
        <taxon>Bacteroidota</taxon>
        <taxon>Bacteroidia</taxon>
        <taxon>Bacteroidales</taxon>
        <taxon>Prevotellaceae</taxon>
        <taxon>Prevotella</taxon>
    </lineage>
</organism>
<keyword evidence="7 10" id="KW-0238">DNA-binding</keyword>
<dbReference type="GO" id="GO:0051301">
    <property type="term" value="P:cell division"/>
    <property type="evidence" value="ECO:0007669"/>
    <property type="project" value="UniProtKB-KW"/>
</dbReference>
<evidence type="ECO:0000256" key="5">
    <source>
        <dbReference type="ARBA" id="ARBA00022829"/>
    </source>
</evidence>
<evidence type="ECO:0000313" key="14">
    <source>
        <dbReference type="Proteomes" id="UP000825483"/>
    </source>
</evidence>